<gene>
    <name evidence="2" type="ORF">ACH5RR_003823</name>
</gene>
<dbReference type="EMBL" id="JBJUIK010000002">
    <property type="protein sequence ID" value="KAL3535362.1"/>
    <property type="molecule type" value="Genomic_DNA"/>
</dbReference>
<evidence type="ECO:0008006" key="4">
    <source>
        <dbReference type="Google" id="ProtNLM"/>
    </source>
</evidence>
<dbReference type="Proteomes" id="UP001630127">
    <property type="component" value="Unassembled WGS sequence"/>
</dbReference>
<dbReference type="InterPro" id="IPR008480">
    <property type="entry name" value="DUF761_pln"/>
</dbReference>
<comment type="caution">
    <text evidence="2">The sequence shown here is derived from an EMBL/GenBank/DDBJ whole genome shotgun (WGS) entry which is preliminary data.</text>
</comment>
<evidence type="ECO:0000313" key="3">
    <source>
        <dbReference type="Proteomes" id="UP001630127"/>
    </source>
</evidence>
<evidence type="ECO:0000256" key="1">
    <source>
        <dbReference type="SAM" id="MobiDB-lite"/>
    </source>
</evidence>
<organism evidence="2 3">
    <name type="scientific">Cinchona calisaya</name>
    <dbReference type="NCBI Taxonomy" id="153742"/>
    <lineage>
        <taxon>Eukaryota</taxon>
        <taxon>Viridiplantae</taxon>
        <taxon>Streptophyta</taxon>
        <taxon>Embryophyta</taxon>
        <taxon>Tracheophyta</taxon>
        <taxon>Spermatophyta</taxon>
        <taxon>Magnoliopsida</taxon>
        <taxon>eudicotyledons</taxon>
        <taxon>Gunneridae</taxon>
        <taxon>Pentapetalae</taxon>
        <taxon>asterids</taxon>
        <taxon>lamiids</taxon>
        <taxon>Gentianales</taxon>
        <taxon>Rubiaceae</taxon>
        <taxon>Cinchonoideae</taxon>
        <taxon>Cinchoneae</taxon>
        <taxon>Cinchona</taxon>
    </lineage>
</organism>
<evidence type="ECO:0000313" key="2">
    <source>
        <dbReference type="EMBL" id="KAL3535362.1"/>
    </source>
</evidence>
<feature type="compositionally biased region" description="Low complexity" evidence="1">
    <location>
        <begin position="66"/>
        <end position="75"/>
    </location>
</feature>
<dbReference type="AlphaFoldDB" id="A0ABD3AWL4"/>
<proteinExistence type="predicted"/>
<name>A0ABD3AWL4_9GENT</name>
<protein>
    <recommendedName>
        <fullName evidence="4">DUF761 domain-containing protein</fullName>
    </recommendedName>
</protein>
<keyword evidence="3" id="KW-1185">Reference proteome</keyword>
<sequence>MSKENRSLLGRLKAAVRKIKFLLNFNVDTWKIASIIGRATSSQRRLSFNDRPGLRACLDNDSDPGSARSSSSSSSRRLERTISFPSGEEDIDKRAEMFIANFYKQLQLERQISLELRYARADSFDSSSP</sequence>
<accession>A0ABD3AWL4</accession>
<reference evidence="2 3" key="1">
    <citation type="submission" date="2024-11" db="EMBL/GenBank/DDBJ databases">
        <title>A near-complete genome assembly of Cinchona calisaya.</title>
        <authorList>
            <person name="Lian D.C."/>
            <person name="Zhao X.W."/>
            <person name="Wei L."/>
        </authorList>
    </citation>
    <scope>NUCLEOTIDE SEQUENCE [LARGE SCALE GENOMIC DNA]</scope>
    <source>
        <tissue evidence="2">Nenye</tissue>
    </source>
</reference>
<feature type="region of interest" description="Disordered" evidence="1">
    <location>
        <begin position="57"/>
        <end position="84"/>
    </location>
</feature>
<dbReference type="Pfam" id="PF05553">
    <property type="entry name" value="DUF761"/>
    <property type="match status" value="1"/>
</dbReference>